<dbReference type="PANTHER" id="PTHR47534">
    <property type="entry name" value="YALI0E05731P"/>
    <property type="match status" value="1"/>
</dbReference>
<dbReference type="AlphaFoldDB" id="A0A6G0W5L1"/>
<dbReference type="Gene3D" id="3.40.50.720">
    <property type="entry name" value="NAD(P)-binding Rossmann-like Domain"/>
    <property type="match status" value="1"/>
</dbReference>
<dbReference type="InterPro" id="IPR002347">
    <property type="entry name" value="SDR_fam"/>
</dbReference>
<gene>
    <name evidence="2" type="ORF">Ae201684_018687</name>
</gene>
<keyword evidence="1" id="KW-0560">Oxidoreductase</keyword>
<evidence type="ECO:0000256" key="1">
    <source>
        <dbReference type="ARBA" id="ARBA00023002"/>
    </source>
</evidence>
<feature type="non-terminal residue" evidence="2">
    <location>
        <position position="216"/>
    </location>
</feature>
<organism evidence="2 3">
    <name type="scientific">Aphanomyces euteiches</name>
    <dbReference type="NCBI Taxonomy" id="100861"/>
    <lineage>
        <taxon>Eukaryota</taxon>
        <taxon>Sar</taxon>
        <taxon>Stramenopiles</taxon>
        <taxon>Oomycota</taxon>
        <taxon>Saprolegniomycetes</taxon>
        <taxon>Saprolegniales</taxon>
        <taxon>Verrucalvaceae</taxon>
        <taxon>Aphanomyces</taxon>
    </lineage>
</organism>
<dbReference type="VEuPathDB" id="FungiDB:AeMF1_019732"/>
<reference evidence="2 3" key="1">
    <citation type="submission" date="2019-07" db="EMBL/GenBank/DDBJ databases">
        <title>Genomics analysis of Aphanomyces spp. identifies a new class of oomycete effector associated with host adaptation.</title>
        <authorList>
            <person name="Gaulin E."/>
        </authorList>
    </citation>
    <scope>NUCLEOTIDE SEQUENCE [LARGE SCALE GENOMIC DNA]</scope>
    <source>
        <strain evidence="2 3">ATCC 201684</strain>
    </source>
</reference>
<dbReference type="PANTHER" id="PTHR47534:SF3">
    <property type="entry name" value="ALCOHOL DEHYDROGENASE-LIKE C-TERMINAL DOMAIN-CONTAINING PROTEIN"/>
    <property type="match status" value="1"/>
</dbReference>
<dbReference type="PRINTS" id="PR00081">
    <property type="entry name" value="GDHRDH"/>
</dbReference>
<dbReference type="InterPro" id="IPR036291">
    <property type="entry name" value="NAD(P)-bd_dom_sf"/>
</dbReference>
<protein>
    <submittedName>
        <fullName evidence="2">Uncharacterized protein</fullName>
    </submittedName>
</protein>
<evidence type="ECO:0000313" key="2">
    <source>
        <dbReference type="EMBL" id="KAF0722050.1"/>
    </source>
</evidence>
<keyword evidence="3" id="KW-1185">Reference proteome</keyword>
<dbReference type="Pfam" id="PF00106">
    <property type="entry name" value="adh_short"/>
    <property type="match status" value="1"/>
</dbReference>
<name>A0A6G0W5L1_9STRA</name>
<proteinExistence type="predicted"/>
<dbReference type="SUPFAM" id="SSF51735">
    <property type="entry name" value="NAD(P)-binding Rossmann-fold domains"/>
    <property type="match status" value="1"/>
</dbReference>
<dbReference type="Proteomes" id="UP000481153">
    <property type="component" value="Unassembled WGS sequence"/>
</dbReference>
<evidence type="ECO:0000313" key="3">
    <source>
        <dbReference type="Proteomes" id="UP000481153"/>
    </source>
</evidence>
<dbReference type="GO" id="GO:0016491">
    <property type="term" value="F:oxidoreductase activity"/>
    <property type="evidence" value="ECO:0007669"/>
    <property type="project" value="UniProtKB-KW"/>
</dbReference>
<dbReference type="EMBL" id="VJMJ01000349">
    <property type="protein sequence ID" value="KAF0722050.1"/>
    <property type="molecule type" value="Genomic_DNA"/>
</dbReference>
<comment type="caution">
    <text evidence="2">The sequence shown here is derived from an EMBL/GenBank/DDBJ whole genome shotgun (WGS) entry which is preliminary data.</text>
</comment>
<accession>A0A6G0W5L1</accession>
<dbReference type="InterPro" id="IPR052228">
    <property type="entry name" value="Sec_Metab_Biosynth_Oxidored"/>
</dbReference>
<sequence length="216" mass="23270">MKLQAVKDKNALASFPGQTALIVGATAGIGEAIAYRLARAQFNVLIAGRNKTRGNQVVEGLQGINPKGEHGFVPLDAELISNIHGLSTKVPPIDKLVLTQAIQGYTPTSEGIDQKLALHYFSRMAVIHEFLPVLQQSKHSPRVLSILSGGNHSPYKQFHEDPELKKNYSLKNAADTAGYYNDLMLDAWSEKADNSGIAFAHLAPGVVATNSGTKMP</sequence>